<evidence type="ECO:0000256" key="1">
    <source>
        <dbReference type="ARBA" id="ARBA00004651"/>
    </source>
</evidence>
<gene>
    <name evidence="8" type="primary">tagO_15</name>
    <name evidence="8" type="ORF">SDC9_134301</name>
</gene>
<evidence type="ECO:0000256" key="7">
    <source>
        <dbReference type="SAM" id="Phobius"/>
    </source>
</evidence>
<feature type="transmembrane region" description="Helical" evidence="7">
    <location>
        <begin position="188"/>
        <end position="206"/>
    </location>
</feature>
<comment type="subcellular location">
    <subcellularLocation>
        <location evidence="1">Cell membrane</location>
        <topology evidence="1">Multi-pass membrane protein</topology>
    </subcellularLocation>
</comment>
<name>A0A645DD97_9ZZZZ</name>
<dbReference type="Pfam" id="PF00953">
    <property type="entry name" value="Glycos_transf_4"/>
    <property type="match status" value="1"/>
</dbReference>
<comment type="caution">
    <text evidence="8">The sequence shown here is derived from an EMBL/GenBank/DDBJ whole genome shotgun (WGS) entry which is preliminary data.</text>
</comment>
<protein>
    <submittedName>
        <fullName evidence="8">Putative undecaprenyl-phosphate N-acetylglucosaminyl 1-phosphate transferase</fullName>
        <ecNumber evidence="8">2.7.8.33</ecNumber>
    </submittedName>
</protein>
<evidence type="ECO:0000256" key="2">
    <source>
        <dbReference type="ARBA" id="ARBA00022475"/>
    </source>
</evidence>
<feature type="transmembrane region" description="Helical" evidence="7">
    <location>
        <begin position="56"/>
        <end position="74"/>
    </location>
</feature>
<evidence type="ECO:0000256" key="5">
    <source>
        <dbReference type="ARBA" id="ARBA00022989"/>
    </source>
</evidence>
<evidence type="ECO:0000256" key="4">
    <source>
        <dbReference type="ARBA" id="ARBA00022692"/>
    </source>
</evidence>
<dbReference type="EC" id="2.7.8.33" evidence="8"/>
<dbReference type="CDD" id="cd06853">
    <property type="entry name" value="GT_WecA_like"/>
    <property type="match status" value="1"/>
</dbReference>
<evidence type="ECO:0000256" key="3">
    <source>
        <dbReference type="ARBA" id="ARBA00022679"/>
    </source>
</evidence>
<dbReference type="InterPro" id="IPR000715">
    <property type="entry name" value="Glycosyl_transferase_4"/>
</dbReference>
<dbReference type="PANTHER" id="PTHR22926:SF3">
    <property type="entry name" value="UNDECAPRENYL-PHOSPHATE ALPHA-N-ACETYLGLUCOSAMINYL 1-PHOSPHATE TRANSFERASE"/>
    <property type="match status" value="1"/>
</dbReference>
<feature type="transmembrane region" description="Helical" evidence="7">
    <location>
        <begin position="28"/>
        <end position="49"/>
    </location>
</feature>
<dbReference type="GO" id="GO:0005886">
    <property type="term" value="C:plasma membrane"/>
    <property type="evidence" value="ECO:0007669"/>
    <property type="project" value="UniProtKB-SubCell"/>
</dbReference>
<proteinExistence type="predicted"/>
<keyword evidence="5 7" id="KW-1133">Transmembrane helix</keyword>
<evidence type="ECO:0000256" key="6">
    <source>
        <dbReference type="ARBA" id="ARBA00023136"/>
    </source>
</evidence>
<organism evidence="8">
    <name type="scientific">bioreactor metagenome</name>
    <dbReference type="NCBI Taxonomy" id="1076179"/>
    <lineage>
        <taxon>unclassified sequences</taxon>
        <taxon>metagenomes</taxon>
        <taxon>ecological metagenomes</taxon>
    </lineage>
</organism>
<dbReference type="GO" id="GO:0044038">
    <property type="term" value="P:cell wall macromolecule biosynthetic process"/>
    <property type="evidence" value="ECO:0007669"/>
    <property type="project" value="TreeGrafter"/>
</dbReference>
<sequence length="238" mass="25446">MLGQIVAASVLILFGIQIEWLNNPFGGYFYLDYLSIPITIFWVVSFTNVVNLMDGLDGLAAGVSAIASVTIILVALQEGYYTVAVMTAALAGGIIGFIRYNFNPATIFMGDTGSMFIGYILAAISILGAVKSATTIALIVPAIALGLPIMDTAFAIIRRHLNGKPIFKPDKGHFHHRLLAMGLTQRQAVMLMYLISAGLGLSAILLTEIDGIYAVLLVSVIIACVCFCAKKIGILNDR</sequence>
<dbReference type="GO" id="GO:0036380">
    <property type="term" value="F:UDP-N-acetylglucosamine-undecaprenyl-phosphate N-acetylglucosaminephosphotransferase activity"/>
    <property type="evidence" value="ECO:0007669"/>
    <property type="project" value="UniProtKB-EC"/>
</dbReference>
<keyword evidence="3 8" id="KW-0808">Transferase</keyword>
<dbReference type="GO" id="GO:0009103">
    <property type="term" value="P:lipopolysaccharide biosynthetic process"/>
    <property type="evidence" value="ECO:0007669"/>
    <property type="project" value="TreeGrafter"/>
</dbReference>
<reference evidence="8" key="1">
    <citation type="submission" date="2019-08" db="EMBL/GenBank/DDBJ databases">
        <authorList>
            <person name="Kucharzyk K."/>
            <person name="Murdoch R.W."/>
            <person name="Higgins S."/>
            <person name="Loffler F."/>
        </authorList>
    </citation>
    <scope>NUCLEOTIDE SEQUENCE</scope>
</reference>
<feature type="transmembrane region" description="Helical" evidence="7">
    <location>
        <begin position="136"/>
        <end position="157"/>
    </location>
</feature>
<keyword evidence="6 7" id="KW-0472">Membrane</keyword>
<dbReference type="AlphaFoldDB" id="A0A645DD97"/>
<feature type="transmembrane region" description="Helical" evidence="7">
    <location>
        <begin position="80"/>
        <end position="100"/>
    </location>
</feature>
<accession>A0A645DD97</accession>
<dbReference type="PANTHER" id="PTHR22926">
    <property type="entry name" value="PHOSPHO-N-ACETYLMURAMOYL-PENTAPEPTIDE-TRANSFERASE"/>
    <property type="match status" value="1"/>
</dbReference>
<dbReference type="EMBL" id="VSSQ01035079">
    <property type="protein sequence ID" value="MPM87207.1"/>
    <property type="molecule type" value="Genomic_DNA"/>
</dbReference>
<evidence type="ECO:0000313" key="8">
    <source>
        <dbReference type="EMBL" id="MPM87207.1"/>
    </source>
</evidence>
<feature type="transmembrane region" description="Helical" evidence="7">
    <location>
        <begin position="212"/>
        <end position="229"/>
    </location>
</feature>
<keyword evidence="2" id="KW-1003">Cell membrane</keyword>
<keyword evidence="4 7" id="KW-0812">Transmembrane</keyword>
<dbReference type="GO" id="GO:0071555">
    <property type="term" value="P:cell wall organization"/>
    <property type="evidence" value="ECO:0007669"/>
    <property type="project" value="TreeGrafter"/>
</dbReference>
<feature type="transmembrane region" description="Helical" evidence="7">
    <location>
        <begin position="112"/>
        <end position="130"/>
    </location>
</feature>